<organism evidence="1 2">
    <name type="scientific">Gigaspora margarita</name>
    <dbReference type="NCBI Taxonomy" id="4874"/>
    <lineage>
        <taxon>Eukaryota</taxon>
        <taxon>Fungi</taxon>
        <taxon>Fungi incertae sedis</taxon>
        <taxon>Mucoromycota</taxon>
        <taxon>Glomeromycotina</taxon>
        <taxon>Glomeromycetes</taxon>
        <taxon>Diversisporales</taxon>
        <taxon>Gigasporaceae</taxon>
        <taxon>Gigaspora</taxon>
    </lineage>
</organism>
<comment type="caution">
    <text evidence="1">The sequence shown here is derived from an EMBL/GenBank/DDBJ whole genome shotgun (WGS) entry which is preliminary data.</text>
</comment>
<dbReference type="EMBL" id="CAJVQB010017404">
    <property type="protein sequence ID" value="CAG8784096.1"/>
    <property type="molecule type" value="Genomic_DNA"/>
</dbReference>
<reference evidence="1 2" key="1">
    <citation type="submission" date="2021-06" db="EMBL/GenBank/DDBJ databases">
        <authorList>
            <person name="Kallberg Y."/>
            <person name="Tangrot J."/>
            <person name="Rosling A."/>
        </authorList>
    </citation>
    <scope>NUCLEOTIDE SEQUENCE [LARGE SCALE GENOMIC DNA]</scope>
    <source>
        <strain evidence="1 2">120-4 pot B 10/14</strain>
    </source>
</reference>
<sequence length="161" mass="18544">SLESKYKFQQNGVSSSSAKLEKILFMGEQIDDNNQINCTSIILQSCKQKQYDKAIVFNIFDQLSNLNKDKIQEWVDYYRTPYIISSLNYHCSKIDHVTWTQARNNTNAAEAAYAYANFTQHDNREIKRKAATITHKSAVTVQLDIQKKEAEVEALELANKK</sequence>
<dbReference type="Proteomes" id="UP000789901">
    <property type="component" value="Unassembled WGS sequence"/>
</dbReference>
<keyword evidence="2" id="KW-1185">Reference proteome</keyword>
<gene>
    <name evidence="1" type="ORF">GMARGA_LOCUS20153</name>
</gene>
<feature type="non-terminal residue" evidence="1">
    <location>
        <position position="1"/>
    </location>
</feature>
<accession>A0ABN7VLC5</accession>
<evidence type="ECO:0000313" key="1">
    <source>
        <dbReference type="EMBL" id="CAG8784096.1"/>
    </source>
</evidence>
<protein>
    <submittedName>
        <fullName evidence="1">37409_t:CDS:1</fullName>
    </submittedName>
</protein>
<proteinExistence type="predicted"/>
<name>A0ABN7VLC5_GIGMA</name>
<evidence type="ECO:0000313" key="2">
    <source>
        <dbReference type="Proteomes" id="UP000789901"/>
    </source>
</evidence>